<dbReference type="PANTHER" id="PTHR38926">
    <property type="entry name" value="F-BOX DOMAIN CONTAINING PROTEIN, EXPRESSED"/>
    <property type="match status" value="1"/>
</dbReference>
<evidence type="ECO:0000313" key="3">
    <source>
        <dbReference type="Proteomes" id="UP000002852"/>
    </source>
</evidence>
<name>M4AZV6_XIPMA</name>
<dbReference type="eggNOG" id="ENOG502QTUN">
    <property type="taxonomic scope" value="Eukaryota"/>
</dbReference>
<organism evidence="2 3">
    <name type="scientific">Xiphophorus maculatus</name>
    <name type="common">Southern platyfish</name>
    <name type="synonym">Platypoecilus maculatus</name>
    <dbReference type="NCBI Taxonomy" id="8083"/>
    <lineage>
        <taxon>Eukaryota</taxon>
        <taxon>Metazoa</taxon>
        <taxon>Chordata</taxon>
        <taxon>Craniata</taxon>
        <taxon>Vertebrata</taxon>
        <taxon>Euteleostomi</taxon>
        <taxon>Actinopterygii</taxon>
        <taxon>Neopterygii</taxon>
        <taxon>Teleostei</taxon>
        <taxon>Neoteleostei</taxon>
        <taxon>Acanthomorphata</taxon>
        <taxon>Ovalentaria</taxon>
        <taxon>Atherinomorphae</taxon>
        <taxon>Cyprinodontiformes</taxon>
        <taxon>Poeciliidae</taxon>
        <taxon>Poeciliinae</taxon>
        <taxon>Xiphophorus</taxon>
    </lineage>
</organism>
<evidence type="ECO:0000259" key="1">
    <source>
        <dbReference type="PROSITE" id="PS50181"/>
    </source>
</evidence>
<dbReference type="HOGENOM" id="CLU_052184_0_0_1"/>
<evidence type="ECO:0000313" key="2">
    <source>
        <dbReference type="Ensembl" id="ENSXMAP00000020001.2"/>
    </source>
</evidence>
<dbReference type="AlphaFoldDB" id="M4AZV6"/>
<dbReference type="Gene3D" id="1.20.1280.50">
    <property type="match status" value="1"/>
</dbReference>
<reference evidence="2" key="4">
    <citation type="submission" date="2025-09" db="UniProtKB">
        <authorList>
            <consortium name="Ensembl"/>
        </authorList>
    </citation>
    <scope>IDENTIFICATION</scope>
    <source>
        <strain evidence="2">JP 163 A</strain>
    </source>
</reference>
<dbReference type="InParanoid" id="M4AZV6"/>
<protein>
    <recommendedName>
        <fullName evidence="1">F-box domain-containing protein</fullName>
    </recommendedName>
</protein>
<dbReference type="SMART" id="SM00256">
    <property type="entry name" value="FBOX"/>
    <property type="match status" value="1"/>
</dbReference>
<dbReference type="SUPFAM" id="SSF81383">
    <property type="entry name" value="F-box domain"/>
    <property type="match status" value="1"/>
</dbReference>
<dbReference type="InterPro" id="IPR001810">
    <property type="entry name" value="F-box_dom"/>
</dbReference>
<dbReference type="Proteomes" id="UP000002852">
    <property type="component" value="Unassembled WGS sequence"/>
</dbReference>
<dbReference type="InterPro" id="IPR032675">
    <property type="entry name" value="LRR_dom_sf"/>
</dbReference>
<dbReference type="STRING" id="8083.ENSXMAP00000020001"/>
<dbReference type="OMA" id="HIDPWPS"/>
<feature type="domain" description="F-box" evidence="1">
    <location>
        <begin position="16"/>
        <end position="62"/>
    </location>
</feature>
<reference evidence="3" key="1">
    <citation type="submission" date="2012-01" db="EMBL/GenBank/DDBJ databases">
        <authorList>
            <person name="Walter R."/>
            <person name="Schartl M."/>
            <person name="Warren W."/>
        </authorList>
    </citation>
    <scope>NUCLEOTIDE SEQUENCE [LARGE SCALE GENOMIC DNA]</scope>
    <source>
        <strain evidence="3">JP 163 A</strain>
    </source>
</reference>
<dbReference type="Gene3D" id="3.80.10.10">
    <property type="entry name" value="Ribonuclease Inhibitor"/>
    <property type="match status" value="2"/>
</dbReference>
<keyword evidence="3" id="KW-1185">Reference proteome</keyword>
<reference evidence="2" key="3">
    <citation type="submission" date="2025-08" db="UniProtKB">
        <authorList>
            <consortium name="Ensembl"/>
        </authorList>
    </citation>
    <scope>IDENTIFICATION</scope>
    <source>
        <strain evidence="2">JP 163 A</strain>
    </source>
</reference>
<dbReference type="InterPro" id="IPR036047">
    <property type="entry name" value="F-box-like_dom_sf"/>
</dbReference>
<proteinExistence type="predicted"/>
<dbReference type="PROSITE" id="PS50181">
    <property type="entry name" value="FBOX"/>
    <property type="match status" value="1"/>
</dbReference>
<dbReference type="Ensembl" id="ENSXMAT00000020029.2">
    <property type="protein sequence ID" value="ENSXMAP00000020001.2"/>
    <property type="gene ID" value="ENSXMAG00000019954.2"/>
</dbReference>
<sequence>VSPTSLSVPLFRFLMERPPPHLPAEVWTHIFGYLSASDKLSTRACCMHFRKLIDHWSLWRGWTAVLTFKNGSYSKRFWNSLRRRKVTSVVVRSPRAKHWRQLSSELPHLSSLVLEQSVMENLGFGKDFPHLERLAIRNSDVVIDVHKRTHLEQLTHLSLCDVTFPIKSSFLPFISHLRNLTSLTCHNSGTSVEPICIMETILSYLPKLKHLSLSSKRACVYVPKRPLNEGISFLSTLELVQYSDHFFPVNTMKKVPHLNSLSVFSGNEHQRMPSLSSHLVFLLSKWLQDLPKLTKLAVTRGPPVRTYVTSIPATVTSLALCSSGLSSEDMSAVSAQLPNLLHLHIDPRPSHLGVNIAQIPELFPKLRSLKLRHERVPEEDFLHLRRLQHLEHLEILDGARSPSHLAQYIFLEIIVLKTMQIDCPKVGCFVPWSAGQILKNWILNYIRCRH</sequence>
<accession>M4AZV6</accession>
<dbReference type="GeneTree" id="ENSGT00530000069038"/>
<dbReference type="SUPFAM" id="SSF52047">
    <property type="entry name" value="RNI-like"/>
    <property type="match status" value="1"/>
</dbReference>
<dbReference type="Pfam" id="PF12937">
    <property type="entry name" value="F-box-like"/>
    <property type="match status" value="1"/>
</dbReference>
<dbReference type="PANTHER" id="PTHR38926:SF72">
    <property type="entry name" value="IM:7136021-RELATED"/>
    <property type="match status" value="1"/>
</dbReference>
<reference evidence="3" key="2">
    <citation type="journal article" date="2013" name="Nat. Genet.">
        <title>The genome of the platyfish, Xiphophorus maculatus, provides insights into evolutionary adaptation and several complex traits.</title>
        <authorList>
            <person name="Schartl M."/>
            <person name="Walter R.B."/>
            <person name="Shen Y."/>
            <person name="Garcia T."/>
            <person name="Catchen J."/>
            <person name="Amores A."/>
            <person name="Braasch I."/>
            <person name="Chalopin D."/>
            <person name="Volff J.N."/>
            <person name="Lesch K.P."/>
            <person name="Bisazza A."/>
            <person name="Minx P."/>
            <person name="Hillier L."/>
            <person name="Wilson R.K."/>
            <person name="Fuerstenberg S."/>
            <person name="Boore J."/>
            <person name="Searle S."/>
            <person name="Postlethwait J.H."/>
            <person name="Warren W.C."/>
        </authorList>
    </citation>
    <scope>NUCLEOTIDE SEQUENCE [LARGE SCALE GENOMIC DNA]</scope>
    <source>
        <strain evidence="3">JP 163 A</strain>
    </source>
</reference>